<organism evidence="2 3">
    <name type="scientific">Phytohabitans suffuscus</name>
    <dbReference type="NCBI Taxonomy" id="624315"/>
    <lineage>
        <taxon>Bacteria</taxon>
        <taxon>Bacillati</taxon>
        <taxon>Actinomycetota</taxon>
        <taxon>Actinomycetes</taxon>
        <taxon>Micromonosporales</taxon>
        <taxon>Micromonosporaceae</taxon>
    </lineage>
</organism>
<gene>
    <name evidence="2" type="ORF">Psuf_013250</name>
</gene>
<dbReference type="EMBL" id="AP022871">
    <property type="protein sequence ID" value="BCB84012.1"/>
    <property type="molecule type" value="Genomic_DNA"/>
</dbReference>
<feature type="region of interest" description="Disordered" evidence="1">
    <location>
        <begin position="130"/>
        <end position="271"/>
    </location>
</feature>
<feature type="compositionally biased region" description="Basic and acidic residues" evidence="1">
    <location>
        <begin position="164"/>
        <end position="174"/>
    </location>
</feature>
<dbReference type="KEGG" id="psuu:Psuf_013250"/>
<proteinExistence type="predicted"/>
<sequence>MPRPGGRLARPERGPPVVPGPHRPRQACVHHLAHRRVGERVLRAGPPHQQAAQPGERRAHRHRFSPQQGGDRLDGDRVAEGRGGAEQRAVALVQPAEAGGGDTAHPRGQRWLAALRKAVRGDRSRVLGGVTGQAAAERGEAAGEVSRQAGPVEQVPQQPPGVGRGERLQDDGRRSIAVAVGDHDGQRQGPEPPGKLGHERPGRRVGQVQVVEEQRQRGVGGAAPEDRQQRGLDGRVAARGRRGRQQPGEPVQDGRQLAGRHQATGPVAEPAARAGGCAGLLHPRLAADEIGERRVPAAAGCAVTHPPARPGRRERLAGQAGLACASGPGHPDECRHPLAERPRHPIHHSGQLSAPPDERHGMVGRGRRHRRDRPPDVDGSGLSGRGDRGKRRVAHPRPGGAARGGGDHDAARRGVGLHPGGGVDDVAADERLPAVADRVEVDHDLTGGDPDPRPHRCAVGRGEAGELALHVQAGEHRPVRVVLVGVGRAEDDEHRVPDVLLHDAPPAVHGAGHAPEVLALEGAHVFRIEPAGEAGVPDEIHEEHAYPAPLVPDGGRAGRRETGARGAVTGGPHHVNHDWPGAVPNRRYRCPEPRGRTEPITRRIRIAGLASPAARRVTCLPDSGCHSTVAATVL</sequence>
<feature type="compositionally biased region" description="Basic and acidic residues" evidence="1">
    <location>
        <begin position="71"/>
        <end position="85"/>
    </location>
</feature>
<reference evidence="2 3" key="2">
    <citation type="submission" date="2020-03" db="EMBL/GenBank/DDBJ databases">
        <authorList>
            <person name="Ichikawa N."/>
            <person name="Kimura A."/>
            <person name="Kitahashi Y."/>
            <person name="Uohara A."/>
        </authorList>
    </citation>
    <scope>NUCLEOTIDE SEQUENCE [LARGE SCALE GENOMIC DNA]</scope>
    <source>
        <strain evidence="2 3">NBRC 105367</strain>
    </source>
</reference>
<feature type="region of interest" description="Disordered" evidence="1">
    <location>
        <begin position="1"/>
        <end position="86"/>
    </location>
</feature>
<evidence type="ECO:0000313" key="2">
    <source>
        <dbReference type="EMBL" id="BCB84012.1"/>
    </source>
</evidence>
<dbReference type="AlphaFoldDB" id="A0A6F8YD32"/>
<feature type="region of interest" description="Disordered" evidence="1">
    <location>
        <begin position="546"/>
        <end position="595"/>
    </location>
</feature>
<keyword evidence="3" id="KW-1185">Reference proteome</keyword>
<evidence type="ECO:0000313" key="3">
    <source>
        <dbReference type="Proteomes" id="UP000503011"/>
    </source>
</evidence>
<name>A0A6F8YD32_9ACTN</name>
<evidence type="ECO:0000256" key="1">
    <source>
        <dbReference type="SAM" id="MobiDB-lite"/>
    </source>
</evidence>
<reference evidence="2 3" key="1">
    <citation type="submission" date="2020-03" db="EMBL/GenBank/DDBJ databases">
        <title>Whole genome shotgun sequence of Phytohabitans suffuscus NBRC 105367.</title>
        <authorList>
            <person name="Komaki H."/>
            <person name="Tamura T."/>
        </authorList>
    </citation>
    <scope>NUCLEOTIDE SEQUENCE [LARGE SCALE GENOMIC DNA]</scope>
    <source>
        <strain evidence="2 3">NBRC 105367</strain>
    </source>
</reference>
<protein>
    <submittedName>
        <fullName evidence="2">Uncharacterized protein</fullName>
    </submittedName>
</protein>
<feature type="compositionally biased region" description="Basic and acidic residues" evidence="1">
    <location>
        <begin position="330"/>
        <end position="343"/>
    </location>
</feature>
<feature type="compositionally biased region" description="Basic and acidic residues" evidence="1">
    <location>
        <begin position="224"/>
        <end position="233"/>
    </location>
</feature>
<accession>A0A6F8YD32</accession>
<dbReference type="Proteomes" id="UP000503011">
    <property type="component" value="Chromosome"/>
</dbReference>
<feature type="region of interest" description="Disordered" evidence="1">
    <location>
        <begin position="306"/>
        <end position="426"/>
    </location>
</feature>